<dbReference type="GO" id="GO:0007005">
    <property type="term" value="P:mitochondrion organization"/>
    <property type="evidence" value="ECO:0007669"/>
    <property type="project" value="InterPro"/>
</dbReference>
<comment type="caution">
    <text evidence="2">The sequence shown here is derived from an EMBL/GenBank/DDBJ whole genome shotgun (WGS) entry which is preliminary data.</text>
</comment>
<protein>
    <submittedName>
        <fullName evidence="2">Uncharacterized protein</fullName>
    </submittedName>
</protein>
<dbReference type="InterPro" id="IPR033545">
    <property type="entry name" value="CEP89"/>
</dbReference>
<evidence type="ECO:0000256" key="1">
    <source>
        <dbReference type="SAM" id="MobiDB-lite"/>
    </source>
</evidence>
<dbReference type="GO" id="GO:0060271">
    <property type="term" value="P:cilium assembly"/>
    <property type="evidence" value="ECO:0007669"/>
    <property type="project" value="InterPro"/>
</dbReference>
<sequence>MRLTQEINQRMKISEADRSRCVAALPWGAEEEALLGHWVGVQEHGTPPQTVGSKPISSYPVGRAGCVAPRRRFVLSCGPLGVCRKYSTLPFTSLLHRVPTLPFASVFKQQATARVCALGRRLREQEDDFTGRAATFQQEIQHLQVQLRDRQEQLYGALQQKRPKIANKLLEIWSVPQRLVSSSGDRTEEDYSSLTDSSPQSYASVAQLREVENELEVMWEATTRESRHLQSMVTGSRRVGRSLSRDAVTPALAPGSSLSPAWKLCVQDSLHQVGQPASRAPPAFCSKQNSFPLPLQRSPMFESDSDQHQNPSSDESEKNGLDFYS</sequence>
<gene>
    <name evidence="2" type="ORF">P4O66_021848</name>
</gene>
<proteinExistence type="predicted"/>
<dbReference type="GO" id="GO:0045202">
    <property type="term" value="C:synapse"/>
    <property type="evidence" value="ECO:0007669"/>
    <property type="project" value="GOC"/>
</dbReference>
<feature type="compositionally biased region" description="Basic and acidic residues" evidence="1">
    <location>
        <begin position="315"/>
        <end position="325"/>
    </location>
</feature>
<dbReference type="GO" id="GO:0007268">
    <property type="term" value="P:chemical synaptic transmission"/>
    <property type="evidence" value="ECO:0007669"/>
    <property type="project" value="InterPro"/>
</dbReference>
<dbReference type="PANTHER" id="PTHR36170">
    <property type="entry name" value="CENTROSOMAL PROTEIN OF 89 KDA"/>
    <property type="match status" value="1"/>
</dbReference>
<dbReference type="PANTHER" id="PTHR36170:SF1">
    <property type="entry name" value="CENTROSOMAL PROTEIN OF 89 KDA"/>
    <property type="match status" value="1"/>
</dbReference>
<dbReference type="GO" id="GO:0097539">
    <property type="term" value="C:ciliary transition fiber"/>
    <property type="evidence" value="ECO:0007669"/>
    <property type="project" value="TreeGrafter"/>
</dbReference>
<reference evidence="2" key="1">
    <citation type="submission" date="2023-03" db="EMBL/GenBank/DDBJ databases">
        <title>Electrophorus voltai genome.</title>
        <authorList>
            <person name="Bian C."/>
        </authorList>
    </citation>
    <scope>NUCLEOTIDE SEQUENCE</scope>
    <source>
        <strain evidence="2">CB-2022</strain>
        <tissue evidence="2">Muscle</tissue>
    </source>
</reference>
<dbReference type="GO" id="GO:0005814">
    <property type="term" value="C:centriole"/>
    <property type="evidence" value="ECO:0007669"/>
    <property type="project" value="InterPro"/>
</dbReference>
<dbReference type="AlphaFoldDB" id="A0AAD9E2Q5"/>
<evidence type="ECO:0000313" key="2">
    <source>
        <dbReference type="EMBL" id="KAK1802174.1"/>
    </source>
</evidence>
<dbReference type="Proteomes" id="UP001239994">
    <property type="component" value="Unassembled WGS sequence"/>
</dbReference>
<organism evidence="2 3">
    <name type="scientific">Electrophorus voltai</name>
    <dbReference type="NCBI Taxonomy" id="2609070"/>
    <lineage>
        <taxon>Eukaryota</taxon>
        <taxon>Metazoa</taxon>
        <taxon>Chordata</taxon>
        <taxon>Craniata</taxon>
        <taxon>Vertebrata</taxon>
        <taxon>Euteleostomi</taxon>
        <taxon>Actinopterygii</taxon>
        <taxon>Neopterygii</taxon>
        <taxon>Teleostei</taxon>
        <taxon>Ostariophysi</taxon>
        <taxon>Gymnotiformes</taxon>
        <taxon>Gymnotoidei</taxon>
        <taxon>Gymnotidae</taxon>
        <taxon>Electrophorus</taxon>
    </lineage>
</organism>
<accession>A0AAD9E2Q5</accession>
<feature type="region of interest" description="Disordered" evidence="1">
    <location>
        <begin position="275"/>
        <end position="325"/>
    </location>
</feature>
<keyword evidence="3" id="KW-1185">Reference proteome</keyword>
<name>A0AAD9E2Q5_9TELE</name>
<dbReference type="EMBL" id="JAROKS010000007">
    <property type="protein sequence ID" value="KAK1802174.1"/>
    <property type="molecule type" value="Genomic_DNA"/>
</dbReference>
<evidence type="ECO:0000313" key="3">
    <source>
        <dbReference type="Proteomes" id="UP001239994"/>
    </source>
</evidence>